<feature type="compositionally biased region" description="Basic residues" evidence="1">
    <location>
        <begin position="1783"/>
        <end position="1792"/>
    </location>
</feature>
<reference evidence="2 3" key="1">
    <citation type="submission" date="2018-06" db="EMBL/GenBank/DDBJ databases">
        <title>Fusarium incarnatum-equiseti species complex species 28.</title>
        <authorList>
            <person name="Gardiner D.M."/>
        </authorList>
    </citation>
    <scope>NUCLEOTIDE SEQUENCE [LARGE SCALE GENOMIC DNA]</scope>
    <source>
        <strain evidence="2 3">FIESC_28</strain>
    </source>
</reference>
<feature type="compositionally biased region" description="Pro residues" evidence="1">
    <location>
        <begin position="954"/>
        <end position="970"/>
    </location>
</feature>
<feature type="region of interest" description="Disordered" evidence="1">
    <location>
        <begin position="1314"/>
        <end position="1345"/>
    </location>
</feature>
<feature type="region of interest" description="Disordered" evidence="1">
    <location>
        <begin position="1485"/>
        <end position="1576"/>
    </location>
</feature>
<feature type="compositionally biased region" description="Basic and acidic residues" evidence="1">
    <location>
        <begin position="907"/>
        <end position="917"/>
    </location>
</feature>
<dbReference type="GeneID" id="41989611"/>
<feature type="compositionally biased region" description="Low complexity" evidence="1">
    <location>
        <begin position="1169"/>
        <end position="1187"/>
    </location>
</feature>
<comment type="caution">
    <text evidence="2">The sequence shown here is derived from an EMBL/GenBank/DDBJ whole genome shotgun (WGS) entry which is preliminary data.</text>
</comment>
<feature type="region of interest" description="Disordered" evidence="1">
    <location>
        <begin position="1970"/>
        <end position="2149"/>
    </location>
</feature>
<feature type="compositionally biased region" description="Basic residues" evidence="1">
    <location>
        <begin position="2096"/>
        <end position="2105"/>
    </location>
</feature>
<evidence type="ECO:0000256" key="1">
    <source>
        <dbReference type="SAM" id="MobiDB-lite"/>
    </source>
</evidence>
<feature type="region of interest" description="Disordered" evidence="1">
    <location>
        <begin position="181"/>
        <end position="203"/>
    </location>
</feature>
<feature type="compositionally biased region" description="Polar residues" evidence="1">
    <location>
        <begin position="1321"/>
        <end position="1331"/>
    </location>
</feature>
<dbReference type="EMBL" id="QKXC01000004">
    <property type="protein sequence ID" value="RBR27092.1"/>
    <property type="molecule type" value="Genomic_DNA"/>
</dbReference>
<feature type="compositionally biased region" description="Acidic residues" evidence="1">
    <location>
        <begin position="1621"/>
        <end position="1653"/>
    </location>
</feature>
<evidence type="ECO:0000313" key="3">
    <source>
        <dbReference type="Proteomes" id="UP000253153"/>
    </source>
</evidence>
<feature type="region of interest" description="Disordered" evidence="1">
    <location>
        <begin position="1617"/>
        <end position="1819"/>
    </location>
</feature>
<feature type="compositionally biased region" description="Acidic residues" evidence="1">
    <location>
        <begin position="1798"/>
        <end position="1816"/>
    </location>
</feature>
<accession>A0A366SDR0</accession>
<name>A0A366SDR0_9HYPO</name>
<feature type="compositionally biased region" description="Low complexity" evidence="1">
    <location>
        <begin position="1972"/>
        <end position="1984"/>
    </location>
</feature>
<feature type="region of interest" description="Disordered" evidence="1">
    <location>
        <begin position="1235"/>
        <end position="1290"/>
    </location>
</feature>
<protein>
    <submittedName>
        <fullName evidence="2">Uncharacterized protein</fullName>
    </submittedName>
</protein>
<feature type="region of interest" description="Disordered" evidence="1">
    <location>
        <begin position="738"/>
        <end position="778"/>
    </location>
</feature>
<gene>
    <name evidence="2" type="ORF">FIESC28_00164</name>
</gene>
<feature type="compositionally biased region" description="Basic and acidic residues" evidence="1">
    <location>
        <begin position="926"/>
        <end position="948"/>
    </location>
</feature>
<feature type="compositionally biased region" description="Polar residues" evidence="1">
    <location>
        <begin position="2054"/>
        <end position="2064"/>
    </location>
</feature>
<feature type="compositionally biased region" description="Low complexity" evidence="1">
    <location>
        <begin position="2106"/>
        <end position="2139"/>
    </location>
</feature>
<organism evidence="2 3">
    <name type="scientific">Fusarium coffeatum</name>
    <dbReference type="NCBI Taxonomy" id="231269"/>
    <lineage>
        <taxon>Eukaryota</taxon>
        <taxon>Fungi</taxon>
        <taxon>Dikarya</taxon>
        <taxon>Ascomycota</taxon>
        <taxon>Pezizomycotina</taxon>
        <taxon>Sordariomycetes</taxon>
        <taxon>Hypocreomycetidae</taxon>
        <taxon>Hypocreales</taxon>
        <taxon>Nectriaceae</taxon>
        <taxon>Fusarium</taxon>
        <taxon>Fusarium incarnatum-equiseti species complex</taxon>
    </lineage>
</organism>
<sequence>MSDHPTGALPIPTAFEPEDTSHWLQEADPPADRMDLLVGPKDKKWKLRHRYFTHLLEKDIPIKTIIREHFTHHQYRLLAPAERADVKEIQANNTTRYKALLTRRFKGVEDSLATKLTMMWFGLPAAPMDNPLEEIAKMLGHDDEEVPRYNVKSPLHFLTAHDHRSWGKDSLKVKEAMSHPLPLPKAMEPTMGLRGGETDDDGNTKTGDYIDAGQEHATFKDQWTYLYGLNGRLPFVPTKWSSFPKVLRQLLHPVNDTQKEFTLIKYDPKGGKPEMVHDTLPLQRDSPVMAFLQSHFAKARPHDECCRLFVDTGHTETNKGPMKWEPLPVDFETDTIRIGRSLGHAPNGPEEEVVSYAYLALPRAEPDEEYWVIGHGSNQYNAHFCATMNVLFSAPKDKLYHHALFRLFDKNRPDVSYTGTSGIRQWMDSLDGSRTFPIVYGAMGFPKWVWNALHPLNSPDACWMVECHWLSPGTEALIMPNYYPLPEPHLVSRDGQDNVLRLRHAYQQICQMTTEAFDSMNCQRLDSVIVMEGINHIGSNRDGIDGVKIDHRESDGTGGASLAGKLTGSPSAYRIVHANWLPGHCRLFPDWYRGEDIFVEMPRLTSSLDQFYEAITELYSLAPPPNHYSNDPREDYFFLEHPRSYEILATQDMDWPSFIVGPDTTEDEWFLIRQSIMSPEISVFKATRDYTDWASSIWKHNLWGVRMEHEDMTQYAGSESGLKRDILQVQDLDNQTIDLSQGYPQDPVPIRHPYSEDDVSRPWSDGSSQPPSRKRKMAFKSPPLLHVKASEDEPAADRLQFPTTEQIERTHTPDGQGETDIGLLATAQPPCSWYPSPSPRGQSSSPAAESEGSDAESSIHEIDENVSESEQEPDHEASSEHEPMDLDERPDGSLFAGDSDEDSNSDNSERSSREPSRGPDVSFAREIYRQMDIRGMPRPEESFERFPRYDPSAPKSPDPPIVPKAPAKPPMPEKKPAGPDHREHTWATQPSIFTNETSRAWPSNAEIGLPQTAPPVEKMHRLSSNVPMFSKAVLTPTEQAELQHSFNDLCNVTLQRIGKCPWTKCDFTYKLMESLKLDEHILAAHERFKCPFCQDRLYEYYDEEQRIKHYGEKHLKQMKRISEVMAEVNPQAAADWHAYNARERSRLGLTPAAPRPATEFTAPAVATTSRPSAGSVVPPVAAAPKPATGSTAPAVATGSTVPFGAPASTPAFGPAVLPVPSASGPAAAPIVPPVASASRPATGSTVPFGAPSPRHAPGPVLPPPPSASTAASAAKNPLSQGQVPNPFVGSFSGPSTSRLSFASAAAKPATLAVPAKPTMASPISNKSPTGNGTWGPHMKAKEPPRQLKPPLLNWYDYRGTFANSDPPQECPVWNCTHRKIGHLSSHGILQHFKTFHDVKKMMNECPFCKLPFYDKEETEDGLVYVDERDQRECLKHLDCHIYQLWDQIEKLPGGRSMVPTFVEKRSKNGEKWRAMQRQQDELMAARWAADAAAGTSRTLPPAAPRRPADTQPKTTQVSPPTISAGVQAALTGSAGAESTTTRAAPSRTSAVRGSDAQTASTQATAGPSATSKTKQVVDTDSRLLDKCHYFEKCGCIVGAMSDEQYRNHLRQCHPKEHVIFDEDEEDDDKQSEDVDDDADGGANDDDDEGDDGGDSGNGSIRVGAADHESGASTGSAAAVDKKPKRAQAPKKTKTPKKTGKPERTKKSIRLTPTATDGESDAKQSDAASSVSRGRKSKRPPPSKLKEANYDSEDADTELEPLEPLEAEVAGSGSKSSNTVGRGRTPKKAKNRRPRGENDGDYEDDGYETEEYEEMQEEWAGYRQRANSPDWVKELGPGDPNFDPDDNMYCSKCLRKAPKRRSKSPNRSPIGRAREVEAHWDQNKCCRIRNGIGSTDNLPNRSGWIPQSKLPGKLGVIKEKFLRHYPSYKRTIYPLNDNHHNATVWASDPNNDENKEWHGIPWPPYEGFPPFPGDWDTPGGPWDDTPSGRRRRNFFLGIKPSDGLYKYQSDSDSGDDIQPDVNDIPNFQKKSPKPEHRKKPATKADSTKSDANDTPAVQSDASSSALKKRPAADADDTAGPAPKKVKESTETAPTKTPKAKRAKKTRGAPPSRASSRIRQQRATSSAPSATPSKATSKAPSVAEENSDSEG</sequence>
<feature type="compositionally biased region" description="Basic residues" evidence="1">
    <location>
        <begin position="1682"/>
        <end position="1698"/>
    </location>
</feature>
<evidence type="ECO:0000313" key="2">
    <source>
        <dbReference type="EMBL" id="RBR27092.1"/>
    </source>
</evidence>
<feature type="compositionally biased region" description="Acidic residues" evidence="1">
    <location>
        <begin position="1749"/>
        <end position="1765"/>
    </location>
</feature>
<feature type="compositionally biased region" description="Low complexity" evidence="1">
    <location>
        <begin position="1538"/>
        <end position="1571"/>
    </location>
</feature>
<feature type="compositionally biased region" description="Low complexity" evidence="1">
    <location>
        <begin position="1267"/>
        <end position="1277"/>
    </location>
</feature>
<feature type="compositionally biased region" description="Pro residues" evidence="1">
    <location>
        <begin position="1254"/>
        <end position="1266"/>
    </location>
</feature>
<keyword evidence="3" id="KW-1185">Reference proteome</keyword>
<feature type="region of interest" description="Disordered" evidence="1">
    <location>
        <begin position="802"/>
        <end position="984"/>
    </location>
</feature>
<proteinExistence type="predicted"/>
<feature type="compositionally biased region" description="Polar residues" evidence="1">
    <location>
        <begin position="1511"/>
        <end position="1521"/>
    </location>
</feature>
<feature type="compositionally biased region" description="Basic and acidic residues" evidence="1">
    <location>
        <begin position="872"/>
        <end position="891"/>
    </location>
</feature>
<feature type="compositionally biased region" description="Basic and acidic residues" evidence="1">
    <location>
        <begin position="971"/>
        <end position="984"/>
    </location>
</feature>
<dbReference type="Proteomes" id="UP000253153">
    <property type="component" value="Unassembled WGS sequence"/>
</dbReference>
<dbReference type="RefSeq" id="XP_031021683.1">
    <property type="nucleotide sequence ID" value="XM_031154315.1"/>
</dbReference>
<feature type="compositionally biased region" description="Low complexity" evidence="1">
    <location>
        <begin position="839"/>
        <end position="850"/>
    </location>
</feature>
<dbReference type="OrthoDB" id="4850289at2759"/>
<feature type="region of interest" description="Disordered" evidence="1">
    <location>
        <begin position="1162"/>
        <end position="1194"/>
    </location>
</feature>